<reference evidence="2" key="1">
    <citation type="submission" date="2012-04" db="EMBL/GenBank/DDBJ databases">
        <title>The Genome Sequence of Fusarium oxysporum melonis.</title>
        <authorList>
            <consortium name="The Broad Institute Genome Sequencing Platform"/>
            <person name="Ma L.-J."/>
            <person name="Gale L.R."/>
            <person name="Schwartz D.C."/>
            <person name="Zhou S."/>
            <person name="Corby-Kistler H."/>
            <person name="Young S.K."/>
            <person name="Zeng Q."/>
            <person name="Gargeya S."/>
            <person name="Fitzgerald M."/>
            <person name="Haas B."/>
            <person name="Abouelleil A."/>
            <person name="Alvarado L."/>
            <person name="Arachchi H.M."/>
            <person name="Berlin A."/>
            <person name="Brown A."/>
            <person name="Chapman S.B."/>
            <person name="Chen Z."/>
            <person name="Dunbar C."/>
            <person name="Freedman E."/>
            <person name="Gearin G."/>
            <person name="Goldberg J."/>
            <person name="Griggs A."/>
            <person name="Gujja S."/>
            <person name="Heiman D."/>
            <person name="Howarth C."/>
            <person name="Larson L."/>
            <person name="Lui A."/>
            <person name="MacDonald P.J.P."/>
            <person name="Montmayeur A."/>
            <person name="Murphy C."/>
            <person name="Neiman D."/>
            <person name="Pearson M."/>
            <person name="Priest M."/>
            <person name="Roberts A."/>
            <person name="Saif S."/>
            <person name="Shea T."/>
            <person name="Shenoy N."/>
            <person name="Sisk P."/>
            <person name="Stolte C."/>
            <person name="Sykes S."/>
            <person name="Wortman J."/>
            <person name="Nusbaum C."/>
            <person name="Birren B."/>
        </authorList>
    </citation>
    <scope>NUCLEOTIDE SEQUENCE</scope>
    <source>
        <strain evidence="2">26406</strain>
    </source>
</reference>
<dbReference type="HOGENOM" id="CLU_2038152_0_0_1"/>
<dbReference type="EMBL" id="JH659344">
    <property type="protein sequence ID" value="EXK28559.1"/>
    <property type="molecule type" value="Genomic_DNA"/>
</dbReference>
<evidence type="ECO:0000313" key="2">
    <source>
        <dbReference type="EMBL" id="EXK28559.1"/>
    </source>
</evidence>
<name>W9Z9V0_FUSOX</name>
<gene>
    <name evidence="2" type="ORF">FOMG_15028</name>
</gene>
<dbReference type="AlphaFoldDB" id="W9Z9V0"/>
<feature type="domain" description="T6SS Phospholipase effector Tle1-like catalytic" evidence="1">
    <location>
        <begin position="20"/>
        <end position="148"/>
    </location>
</feature>
<reference evidence="2" key="2">
    <citation type="submission" date="2012-05" db="EMBL/GenBank/DDBJ databases">
        <title>Annotation of the Genome Sequence of Fusarium oxysporum f. sp. melonis 26406.</title>
        <authorList>
            <consortium name="The Broad Institute Genomics Platform"/>
            <person name="Ma L.-J."/>
            <person name="Corby-Kistler H."/>
            <person name="Broz K."/>
            <person name="Gale L.R."/>
            <person name="Jonkers W."/>
            <person name="O'Donnell K."/>
            <person name="Ploetz R."/>
            <person name="Steinberg C."/>
            <person name="Schwartz D.C."/>
            <person name="VanEtten H."/>
            <person name="Zhou S."/>
            <person name="Young S.K."/>
            <person name="Zeng Q."/>
            <person name="Gargeya S."/>
            <person name="Fitzgerald M."/>
            <person name="Abouelleil A."/>
            <person name="Alvarado L."/>
            <person name="Chapman S.B."/>
            <person name="Gainer-Dewar J."/>
            <person name="Goldberg J."/>
            <person name="Griggs A."/>
            <person name="Gujja S."/>
            <person name="Hansen M."/>
            <person name="Howarth C."/>
            <person name="Imamovic A."/>
            <person name="Ireland A."/>
            <person name="Larimer J."/>
            <person name="McCowan C."/>
            <person name="Murphy C."/>
            <person name="Pearson M."/>
            <person name="Poon T.W."/>
            <person name="Priest M."/>
            <person name="Roberts A."/>
            <person name="Saif S."/>
            <person name="Shea T."/>
            <person name="Sykes S."/>
            <person name="Wortman J."/>
            <person name="Nusbaum C."/>
            <person name="Birren B."/>
        </authorList>
    </citation>
    <scope>NUCLEOTIDE SEQUENCE</scope>
    <source>
        <strain evidence="2">26406</strain>
    </source>
</reference>
<organism evidence="2">
    <name type="scientific">Fusarium oxysporum f. sp. melonis 26406</name>
    <dbReference type="NCBI Taxonomy" id="1089452"/>
    <lineage>
        <taxon>Eukaryota</taxon>
        <taxon>Fungi</taxon>
        <taxon>Dikarya</taxon>
        <taxon>Ascomycota</taxon>
        <taxon>Pezizomycotina</taxon>
        <taxon>Sordariomycetes</taxon>
        <taxon>Hypocreomycetidae</taxon>
        <taxon>Hypocreales</taxon>
        <taxon>Nectriaceae</taxon>
        <taxon>Fusarium</taxon>
        <taxon>Fusarium oxysporum species complex</taxon>
    </lineage>
</organism>
<dbReference type="PANTHER" id="PTHR33840">
    <property type="match status" value="1"/>
</dbReference>
<protein>
    <recommendedName>
        <fullName evidence="1">T6SS Phospholipase effector Tle1-like catalytic domain-containing protein</fullName>
    </recommendedName>
</protein>
<evidence type="ECO:0000259" key="1">
    <source>
        <dbReference type="Pfam" id="PF09994"/>
    </source>
</evidence>
<dbReference type="VEuPathDB" id="FungiDB:FOMG_15028"/>
<proteinExistence type="predicted"/>
<dbReference type="Proteomes" id="UP000030703">
    <property type="component" value="Unassembled WGS sequence"/>
</dbReference>
<sequence length="148" mass="16770">MPHATSPHVEEAINADEYVKLILCFDGTGNTFSGTNADTNMVKILRKLDRNHKKQYHYYQTGIGTYDVNENSVHKTPIGEVRSRVPKAIDSGFGTTFDAHIMAGYRFLMRYYEPEAKIYIFGFSRGAFTAKYLSRMVNEVGLLCKGNE</sequence>
<dbReference type="Pfam" id="PF09994">
    <property type="entry name" value="T6SS_Tle1-like_cat"/>
    <property type="match status" value="1"/>
</dbReference>
<accession>W9Z9V0</accession>
<dbReference type="PANTHER" id="PTHR33840:SF2">
    <property type="entry name" value="TLE1 PHOSPHOLIPASE DOMAIN-CONTAINING PROTEIN"/>
    <property type="match status" value="1"/>
</dbReference>
<dbReference type="InterPro" id="IPR018712">
    <property type="entry name" value="Tle1-like_cat"/>
</dbReference>